<proteinExistence type="predicted"/>
<gene>
    <name evidence="2" type="ORF">PPENT_87.1.T0110282</name>
</gene>
<organism evidence="2 3">
    <name type="scientific">Paramecium pentaurelia</name>
    <dbReference type="NCBI Taxonomy" id="43138"/>
    <lineage>
        <taxon>Eukaryota</taxon>
        <taxon>Sar</taxon>
        <taxon>Alveolata</taxon>
        <taxon>Ciliophora</taxon>
        <taxon>Intramacronucleata</taxon>
        <taxon>Oligohymenophorea</taxon>
        <taxon>Peniculida</taxon>
        <taxon>Parameciidae</taxon>
        <taxon>Paramecium</taxon>
    </lineage>
</organism>
<dbReference type="EMBL" id="CAJJDO010000011">
    <property type="protein sequence ID" value="CAD8142678.1"/>
    <property type="molecule type" value="Genomic_DNA"/>
</dbReference>
<name>A0A8S1SRZ2_9CILI</name>
<feature type="compositionally biased region" description="Polar residues" evidence="1">
    <location>
        <begin position="82"/>
        <end position="93"/>
    </location>
</feature>
<dbReference type="AlphaFoldDB" id="A0A8S1SRZ2"/>
<feature type="region of interest" description="Disordered" evidence="1">
    <location>
        <begin position="44"/>
        <end position="93"/>
    </location>
</feature>
<sequence length="181" mass="21274">MKVSNYASNSNNFKLRIFLKSQSKGESSSQYTILNSQKFVIGDDEKNHRTPKPLILYDDTSDRHKSTTNSSRSSHLRKLTKRMTQSTDSEINAENPNQCYQILDSYNDQYLNLPFNKDRNHSQDKTTKKIQRLYTEQTEIKTIKQKPLKQYQTYSQHQNTISVKQKLIKSCKKNKKNVQLF</sequence>
<accession>A0A8S1SRZ2</accession>
<dbReference type="OrthoDB" id="305437at2759"/>
<evidence type="ECO:0000313" key="3">
    <source>
        <dbReference type="Proteomes" id="UP000689195"/>
    </source>
</evidence>
<evidence type="ECO:0000313" key="2">
    <source>
        <dbReference type="EMBL" id="CAD8142678.1"/>
    </source>
</evidence>
<dbReference type="Proteomes" id="UP000689195">
    <property type="component" value="Unassembled WGS sequence"/>
</dbReference>
<keyword evidence="3" id="KW-1185">Reference proteome</keyword>
<protein>
    <submittedName>
        <fullName evidence="2">Uncharacterized protein</fullName>
    </submittedName>
</protein>
<reference evidence="2" key="1">
    <citation type="submission" date="2021-01" db="EMBL/GenBank/DDBJ databases">
        <authorList>
            <consortium name="Genoscope - CEA"/>
            <person name="William W."/>
        </authorList>
    </citation>
    <scope>NUCLEOTIDE SEQUENCE</scope>
</reference>
<evidence type="ECO:0000256" key="1">
    <source>
        <dbReference type="SAM" id="MobiDB-lite"/>
    </source>
</evidence>
<comment type="caution">
    <text evidence="2">The sequence shown here is derived from an EMBL/GenBank/DDBJ whole genome shotgun (WGS) entry which is preliminary data.</text>
</comment>